<comment type="catalytic activity">
    <reaction evidence="10">
        <text>12-octadecanoyloxy-octadecanoate + H2O = 12-hydroxyoctadecanoate + octadecanoate + H(+)</text>
        <dbReference type="Rhea" id="RHEA:52080"/>
        <dbReference type="ChEBI" id="CHEBI:15377"/>
        <dbReference type="ChEBI" id="CHEBI:15378"/>
        <dbReference type="ChEBI" id="CHEBI:25629"/>
        <dbReference type="ChEBI" id="CHEBI:84201"/>
        <dbReference type="ChEBI" id="CHEBI:136330"/>
    </reaction>
    <physiologicalReaction direction="left-to-right" evidence="10">
        <dbReference type="Rhea" id="RHEA:52081"/>
    </physiologicalReaction>
</comment>
<proteinExistence type="inferred from homology"/>
<evidence type="ECO:0000256" key="11">
    <source>
        <dbReference type="ARBA" id="ARBA00048701"/>
    </source>
</evidence>
<dbReference type="InterPro" id="IPR006838">
    <property type="entry name" value="ADTRP_AIG1"/>
</dbReference>
<feature type="transmembrane region" description="Helical" evidence="17">
    <location>
        <begin position="214"/>
        <end position="231"/>
    </location>
</feature>
<evidence type="ECO:0000256" key="6">
    <source>
        <dbReference type="ARBA" id="ARBA00023136"/>
    </source>
</evidence>
<evidence type="ECO:0000256" key="16">
    <source>
        <dbReference type="ARBA" id="ARBA00049428"/>
    </source>
</evidence>
<evidence type="ECO:0000256" key="17">
    <source>
        <dbReference type="SAM" id="Phobius"/>
    </source>
</evidence>
<evidence type="ECO:0000256" key="3">
    <source>
        <dbReference type="ARBA" id="ARBA00009300"/>
    </source>
</evidence>
<keyword evidence="5 17" id="KW-1133">Transmembrane helix</keyword>
<evidence type="ECO:0000313" key="18">
    <source>
        <dbReference type="EMBL" id="CAH2303215.1"/>
    </source>
</evidence>
<dbReference type="Proteomes" id="UP001295444">
    <property type="component" value="Chromosome 06"/>
</dbReference>
<dbReference type="EMBL" id="OW240917">
    <property type="protein sequence ID" value="CAH2303215.1"/>
    <property type="molecule type" value="Genomic_DNA"/>
</dbReference>
<reference evidence="18" key="1">
    <citation type="submission" date="2022-03" db="EMBL/GenBank/DDBJ databases">
        <authorList>
            <person name="Alioto T."/>
            <person name="Alioto T."/>
            <person name="Gomez Garrido J."/>
        </authorList>
    </citation>
    <scope>NUCLEOTIDE SEQUENCE</scope>
</reference>
<accession>A0AAD1SNS5</accession>
<comment type="catalytic activity">
    <reaction evidence="15">
        <text>13-(9Z-hexadecenoyloxy)-octadecanoate + H2O = 13-hydroxy-octadecanoate + (9Z)-hexadecenoate + H(+)</text>
        <dbReference type="Rhea" id="RHEA:52076"/>
        <dbReference type="ChEBI" id="CHEBI:15377"/>
        <dbReference type="ChEBI" id="CHEBI:15378"/>
        <dbReference type="ChEBI" id="CHEBI:32372"/>
        <dbReference type="ChEBI" id="CHEBI:136304"/>
        <dbReference type="ChEBI" id="CHEBI:136315"/>
    </reaction>
    <physiologicalReaction direction="left-to-right" evidence="15">
        <dbReference type="Rhea" id="RHEA:52077"/>
    </physiologicalReaction>
</comment>
<evidence type="ECO:0000256" key="2">
    <source>
        <dbReference type="ARBA" id="ARBA00004127"/>
    </source>
</evidence>
<keyword evidence="4 17" id="KW-0812">Transmembrane</keyword>
<protein>
    <submittedName>
        <fullName evidence="18">Androgen-induced gene 1 -like</fullName>
    </submittedName>
</protein>
<dbReference type="AlphaFoldDB" id="A0AAD1SNS5"/>
<evidence type="ECO:0000256" key="15">
    <source>
        <dbReference type="ARBA" id="ARBA00049322"/>
    </source>
</evidence>
<comment type="catalytic activity">
    <reaction evidence="12">
        <text>9-(9Z-octadecenoyloxy)-octadecanoate + H2O = 9-hydroxy-octadecanoate + (9Z)-octadecenoate + H(+)</text>
        <dbReference type="Rhea" id="RHEA:52048"/>
        <dbReference type="ChEBI" id="CHEBI:15377"/>
        <dbReference type="ChEBI" id="CHEBI:15378"/>
        <dbReference type="ChEBI" id="CHEBI:30823"/>
        <dbReference type="ChEBI" id="CHEBI:136282"/>
        <dbReference type="ChEBI" id="CHEBI:136286"/>
    </reaction>
    <physiologicalReaction direction="left-to-right" evidence="12">
        <dbReference type="Rhea" id="RHEA:52049"/>
    </physiologicalReaction>
</comment>
<evidence type="ECO:0000313" key="19">
    <source>
        <dbReference type="Proteomes" id="UP001295444"/>
    </source>
</evidence>
<sequence length="250" mass="28350">MSRPPSGRRWYVPPSESTKMAAVVCALHAAALAWYVFGLWQNVQVTGSTLGHGAHTYGGRWKYLTFINQVLQTIFFGVCVLADLCPLFVSRKNGLGSFIVKLRDMIFSVLAFPVGVFVVTSFWSIYAYDRELVYPEVLDSFIPQWLNHAMHTYVLPLLLIELFACSHQYPNKKNALLVLGIFCLAYVSWLLWVHQASGIWAYPILEKLDAVGKSLFFATSFLIIIPFYQLGESLTRLQWGGRKSTKKKVK</sequence>
<comment type="catalytic activity">
    <reaction evidence="14">
        <text>13-(9Z-octadecenoyloxy)-octadecanoate + H2O = 13-hydroxy-octadecanoate + (9Z)-octadecenoate + H(+)</text>
        <dbReference type="Rhea" id="RHEA:52064"/>
        <dbReference type="ChEBI" id="CHEBI:15377"/>
        <dbReference type="ChEBI" id="CHEBI:15378"/>
        <dbReference type="ChEBI" id="CHEBI:30823"/>
        <dbReference type="ChEBI" id="CHEBI:136303"/>
        <dbReference type="ChEBI" id="CHEBI:136304"/>
    </reaction>
    <physiologicalReaction direction="left-to-right" evidence="14">
        <dbReference type="Rhea" id="RHEA:52065"/>
    </physiologicalReaction>
</comment>
<name>A0AAD1SNS5_PELCU</name>
<dbReference type="GO" id="GO:0012505">
    <property type="term" value="C:endomembrane system"/>
    <property type="evidence" value="ECO:0007669"/>
    <property type="project" value="UniProtKB-SubCell"/>
</dbReference>
<comment type="subcellular location">
    <subcellularLocation>
        <location evidence="2">Endomembrane system</location>
        <topology evidence="2">Multi-pass membrane protein</topology>
    </subcellularLocation>
</comment>
<evidence type="ECO:0000256" key="4">
    <source>
        <dbReference type="ARBA" id="ARBA00022692"/>
    </source>
</evidence>
<comment type="catalytic activity">
    <reaction evidence="9">
        <text>9-hexadecanoyloxy-octadecanoate + H2O = 9-hydroxy-octadecanoate + hexadecanoate + H(+)</text>
        <dbReference type="Rhea" id="RHEA:52052"/>
        <dbReference type="ChEBI" id="CHEBI:7896"/>
        <dbReference type="ChEBI" id="CHEBI:15377"/>
        <dbReference type="ChEBI" id="CHEBI:15378"/>
        <dbReference type="ChEBI" id="CHEBI:83670"/>
        <dbReference type="ChEBI" id="CHEBI:136286"/>
    </reaction>
    <physiologicalReaction direction="left-to-right" evidence="9">
        <dbReference type="Rhea" id="RHEA:52053"/>
    </physiologicalReaction>
</comment>
<evidence type="ECO:0000256" key="12">
    <source>
        <dbReference type="ARBA" id="ARBA00048800"/>
    </source>
</evidence>
<keyword evidence="6 17" id="KW-0472">Membrane</keyword>
<feature type="transmembrane region" description="Helical" evidence="17">
    <location>
        <begin position="105"/>
        <end position="125"/>
    </location>
</feature>
<comment type="catalytic activity">
    <reaction evidence="8">
        <text>13-octadecanoyloxy-octadecanoate + H2O = 13-hydroxy-octadecanoate + octadecanoate + H(+)</text>
        <dbReference type="Rhea" id="RHEA:52084"/>
        <dbReference type="ChEBI" id="CHEBI:15377"/>
        <dbReference type="ChEBI" id="CHEBI:15378"/>
        <dbReference type="ChEBI" id="CHEBI:25629"/>
        <dbReference type="ChEBI" id="CHEBI:136304"/>
        <dbReference type="ChEBI" id="CHEBI:136335"/>
    </reaction>
    <physiologicalReaction direction="left-to-right" evidence="8">
        <dbReference type="Rhea" id="RHEA:52085"/>
    </physiologicalReaction>
</comment>
<comment type="catalytic activity">
    <reaction evidence="13">
        <text>9-octadecanoyloxy-octadecanoate + H2O = 9-hydroxy-octadecanoate + octadecanoate + H(+)</text>
        <dbReference type="Rhea" id="RHEA:52096"/>
        <dbReference type="ChEBI" id="CHEBI:15377"/>
        <dbReference type="ChEBI" id="CHEBI:15378"/>
        <dbReference type="ChEBI" id="CHEBI:25629"/>
        <dbReference type="ChEBI" id="CHEBI:136286"/>
        <dbReference type="ChEBI" id="CHEBI:136373"/>
    </reaction>
    <physiologicalReaction direction="left-to-right" evidence="13">
        <dbReference type="Rhea" id="RHEA:52097"/>
    </physiologicalReaction>
</comment>
<evidence type="ECO:0000256" key="7">
    <source>
        <dbReference type="ARBA" id="ARBA00047368"/>
    </source>
</evidence>
<gene>
    <name evidence="18" type="ORF">PECUL_23A036868</name>
</gene>
<dbReference type="PANTHER" id="PTHR10989:SF22">
    <property type="entry name" value="ANDROGEN DEPENDENT TFPI REGULATING PROTEIN"/>
    <property type="match status" value="1"/>
</dbReference>
<feature type="transmembrane region" description="Helical" evidence="17">
    <location>
        <begin position="176"/>
        <end position="194"/>
    </location>
</feature>
<comment type="catalytic activity">
    <reaction evidence="1">
        <text>9-(9Z-hexadecenoyloxy)-octadecanoate + H2O = (9Z)-hexadecenoate + 9-hydroxy-octadecanoate + H(+)</text>
        <dbReference type="Rhea" id="RHEA:52068"/>
        <dbReference type="ChEBI" id="CHEBI:15377"/>
        <dbReference type="ChEBI" id="CHEBI:15378"/>
        <dbReference type="ChEBI" id="CHEBI:32372"/>
        <dbReference type="ChEBI" id="CHEBI:136286"/>
        <dbReference type="ChEBI" id="CHEBI:136309"/>
    </reaction>
    <physiologicalReaction direction="left-to-right" evidence="1">
        <dbReference type="Rhea" id="RHEA:52069"/>
    </physiologicalReaction>
</comment>
<comment type="similarity">
    <text evidence="3">Belongs to the AIG1 family.</text>
</comment>
<evidence type="ECO:0000256" key="5">
    <source>
        <dbReference type="ARBA" id="ARBA00022989"/>
    </source>
</evidence>
<evidence type="ECO:0000256" key="9">
    <source>
        <dbReference type="ARBA" id="ARBA00047863"/>
    </source>
</evidence>
<dbReference type="Pfam" id="PF04750">
    <property type="entry name" value="Far-17a_AIG1"/>
    <property type="match status" value="1"/>
</dbReference>
<comment type="catalytic activity">
    <reaction evidence="16">
        <text>12-(9Z-hexadecenoyloxy)-octadecanoate + H2O = 12-hydroxyoctadecanoate + (9Z)-hexadecenoate + H(+)</text>
        <dbReference type="Rhea" id="RHEA:52072"/>
        <dbReference type="ChEBI" id="CHEBI:15377"/>
        <dbReference type="ChEBI" id="CHEBI:15378"/>
        <dbReference type="ChEBI" id="CHEBI:32372"/>
        <dbReference type="ChEBI" id="CHEBI:84201"/>
        <dbReference type="ChEBI" id="CHEBI:136312"/>
    </reaction>
    <physiologicalReaction direction="left-to-right" evidence="16">
        <dbReference type="Rhea" id="RHEA:52073"/>
    </physiologicalReaction>
</comment>
<dbReference type="GO" id="GO:0016020">
    <property type="term" value="C:membrane"/>
    <property type="evidence" value="ECO:0007669"/>
    <property type="project" value="InterPro"/>
</dbReference>
<evidence type="ECO:0000256" key="13">
    <source>
        <dbReference type="ARBA" id="ARBA00049221"/>
    </source>
</evidence>
<evidence type="ECO:0000256" key="1">
    <source>
        <dbReference type="ARBA" id="ARBA00000923"/>
    </source>
</evidence>
<organism evidence="18 19">
    <name type="scientific">Pelobates cultripes</name>
    <name type="common">Western spadefoot toad</name>
    <dbReference type="NCBI Taxonomy" id="61616"/>
    <lineage>
        <taxon>Eukaryota</taxon>
        <taxon>Metazoa</taxon>
        <taxon>Chordata</taxon>
        <taxon>Craniata</taxon>
        <taxon>Vertebrata</taxon>
        <taxon>Euteleostomi</taxon>
        <taxon>Amphibia</taxon>
        <taxon>Batrachia</taxon>
        <taxon>Anura</taxon>
        <taxon>Pelobatoidea</taxon>
        <taxon>Pelobatidae</taxon>
        <taxon>Pelobates</taxon>
    </lineage>
</organism>
<evidence type="ECO:0000256" key="10">
    <source>
        <dbReference type="ARBA" id="ARBA00048680"/>
    </source>
</evidence>
<evidence type="ECO:0000256" key="14">
    <source>
        <dbReference type="ARBA" id="ARBA00049296"/>
    </source>
</evidence>
<keyword evidence="19" id="KW-1185">Reference proteome</keyword>
<feature type="transmembrane region" description="Helical" evidence="17">
    <location>
        <begin position="63"/>
        <end position="84"/>
    </location>
</feature>
<feature type="transmembrane region" description="Helical" evidence="17">
    <location>
        <begin position="21"/>
        <end position="43"/>
    </location>
</feature>
<evidence type="ECO:0000256" key="8">
    <source>
        <dbReference type="ARBA" id="ARBA00047427"/>
    </source>
</evidence>
<comment type="catalytic activity">
    <reaction evidence="7">
        <text>12-hexadecanoyloxy-octadecanoate + H2O = 12-hydroxyoctadecanoate + hexadecanoate + H(+)</text>
        <dbReference type="Rhea" id="RHEA:52056"/>
        <dbReference type="ChEBI" id="CHEBI:7896"/>
        <dbReference type="ChEBI" id="CHEBI:15377"/>
        <dbReference type="ChEBI" id="CHEBI:15378"/>
        <dbReference type="ChEBI" id="CHEBI:83677"/>
        <dbReference type="ChEBI" id="CHEBI:84201"/>
    </reaction>
    <physiologicalReaction direction="left-to-right" evidence="7">
        <dbReference type="Rhea" id="RHEA:52057"/>
    </physiologicalReaction>
</comment>
<dbReference type="PANTHER" id="PTHR10989">
    <property type="entry name" value="ANDROGEN-INDUCED PROTEIN 1-RELATED"/>
    <property type="match status" value="1"/>
</dbReference>
<feature type="transmembrane region" description="Helical" evidence="17">
    <location>
        <begin position="145"/>
        <end position="164"/>
    </location>
</feature>
<comment type="catalytic activity">
    <reaction evidence="11">
        <text>12-(9Z-octadecenoyloxy)-octadecanoate + H2O = 12-hydroxyoctadecanoate + (9Z)-octadecenoate + H(+)</text>
        <dbReference type="Rhea" id="RHEA:52060"/>
        <dbReference type="ChEBI" id="CHEBI:15377"/>
        <dbReference type="ChEBI" id="CHEBI:15378"/>
        <dbReference type="ChEBI" id="CHEBI:30823"/>
        <dbReference type="ChEBI" id="CHEBI:84201"/>
        <dbReference type="ChEBI" id="CHEBI:136302"/>
    </reaction>
    <physiologicalReaction direction="left-to-right" evidence="11">
        <dbReference type="Rhea" id="RHEA:52061"/>
    </physiologicalReaction>
</comment>